<evidence type="ECO:0000256" key="2">
    <source>
        <dbReference type="ARBA" id="ARBA00022475"/>
    </source>
</evidence>
<reference evidence="7" key="1">
    <citation type="submission" date="2025-05" db="UniProtKB">
        <authorList>
            <consortium name="RefSeq"/>
        </authorList>
    </citation>
    <scope>NUCLEOTIDE SEQUENCE [LARGE SCALE GENOMIC DNA]</scope>
    <source>
        <strain evidence="7">14028-0561.14</strain>
    </source>
</reference>
<keyword evidence="4 6" id="KW-1133">Transmembrane helix</keyword>
<dbReference type="Pfam" id="PF08395">
    <property type="entry name" value="7tm_7"/>
    <property type="match status" value="1"/>
</dbReference>
<proteinExistence type="predicted"/>
<reference evidence="8" key="2">
    <citation type="submission" date="2025-08" db="UniProtKB">
        <authorList>
            <consortium name="RefSeq"/>
        </authorList>
    </citation>
    <scope>IDENTIFICATION</scope>
    <source>
        <strain evidence="8">14028-0561.14</strain>
        <tissue evidence="8">Whole fly</tissue>
    </source>
</reference>
<gene>
    <name evidence="8" type="primary">LOC108074492</name>
</gene>
<dbReference type="InterPro" id="IPR013604">
    <property type="entry name" value="7TM_chemorcpt"/>
</dbReference>
<evidence type="ECO:0000313" key="7">
    <source>
        <dbReference type="Proteomes" id="UP001652661"/>
    </source>
</evidence>
<dbReference type="AlphaFoldDB" id="A0A6P4I1S8"/>
<evidence type="ECO:0000313" key="8">
    <source>
        <dbReference type="RefSeq" id="XP_017022055.2"/>
    </source>
</evidence>
<name>A0A6P4I1S8_DROKI</name>
<dbReference type="OrthoDB" id="7866307at2759"/>
<keyword evidence="3 6" id="KW-0812">Transmembrane</keyword>
<feature type="transmembrane region" description="Helical" evidence="6">
    <location>
        <begin position="87"/>
        <end position="107"/>
    </location>
</feature>
<keyword evidence="7" id="KW-1185">Reference proteome</keyword>
<keyword evidence="8" id="KW-0675">Receptor</keyword>
<feature type="transmembrane region" description="Helical" evidence="6">
    <location>
        <begin position="119"/>
        <end position="142"/>
    </location>
</feature>
<organism evidence="7 8">
    <name type="scientific">Drosophila kikkawai</name>
    <name type="common">Fruit fly</name>
    <dbReference type="NCBI Taxonomy" id="30033"/>
    <lineage>
        <taxon>Eukaryota</taxon>
        <taxon>Metazoa</taxon>
        <taxon>Ecdysozoa</taxon>
        <taxon>Arthropoda</taxon>
        <taxon>Hexapoda</taxon>
        <taxon>Insecta</taxon>
        <taxon>Pterygota</taxon>
        <taxon>Neoptera</taxon>
        <taxon>Endopterygota</taxon>
        <taxon>Diptera</taxon>
        <taxon>Brachycera</taxon>
        <taxon>Muscomorpha</taxon>
        <taxon>Ephydroidea</taxon>
        <taxon>Drosophilidae</taxon>
        <taxon>Drosophila</taxon>
        <taxon>Sophophora</taxon>
    </lineage>
</organism>
<evidence type="ECO:0000256" key="5">
    <source>
        <dbReference type="ARBA" id="ARBA00023136"/>
    </source>
</evidence>
<dbReference type="GO" id="GO:0005886">
    <property type="term" value="C:plasma membrane"/>
    <property type="evidence" value="ECO:0007669"/>
    <property type="project" value="UniProtKB-SubCell"/>
</dbReference>
<dbReference type="Proteomes" id="UP001652661">
    <property type="component" value="Chromosome 2L"/>
</dbReference>
<accession>A0A6P4I1S8</accession>
<keyword evidence="2" id="KW-1003">Cell membrane</keyword>
<dbReference type="RefSeq" id="XP_017022055.2">
    <property type="nucleotide sequence ID" value="XM_017166566.2"/>
</dbReference>
<feature type="transmembrane region" description="Helical" evidence="6">
    <location>
        <begin position="194"/>
        <end position="214"/>
    </location>
</feature>
<evidence type="ECO:0000256" key="6">
    <source>
        <dbReference type="SAM" id="Phobius"/>
    </source>
</evidence>
<evidence type="ECO:0000256" key="4">
    <source>
        <dbReference type="ARBA" id="ARBA00022989"/>
    </source>
</evidence>
<evidence type="ECO:0000256" key="3">
    <source>
        <dbReference type="ARBA" id="ARBA00022692"/>
    </source>
</evidence>
<evidence type="ECO:0000256" key="1">
    <source>
        <dbReference type="ARBA" id="ARBA00004651"/>
    </source>
</evidence>
<sequence length="218" mass="25622">MVWRLVPLCVNAYTYSLFIWKLANLVDQVLNGARLVIITSCCLSLIHLQIFHGEEVIRIMNQYLHLFNRVSALFIRSEIGFGGGRELCLILLSLGCQTLFSVISISYKMIADRQFYQFWIWFWFVKTVLDMLVLSLAIEGAVNKFNFIREIILDMFLLSERTEWNRKMELFITHLNLYQFRVSLMGLFDVSNKFFPVVVTGMITYLVFIVQFVMQLKI</sequence>
<protein>
    <submittedName>
        <fullName evidence="8">Gustatory receptor 93c</fullName>
    </submittedName>
</protein>
<dbReference type="GO" id="GO:0050909">
    <property type="term" value="P:sensory perception of taste"/>
    <property type="evidence" value="ECO:0007669"/>
    <property type="project" value="InterPro"/>
</dbReference>
<dbReference type="GeneID" id="108074492"/>
<comment type="subcellular location">
    <subcellularLocation>
        <location evidence="1">Cell membrane</location>
        <topology evidence="1">Multi-pass membrane protein</topology>
    </subcellularLocation>
</comment>
<keyword evidence="5 6" id="KW-0472">Membrane</keyword>